<dbReference type="Pfam" id="PF12146">
    <property type="entry name" value="Hydrolase_4"/>
    <property type="match status" value="1"/>
</dbReference>
<dbReference type="Gene3D" id="3.40.50.1820">
    <property type="entry name" value="alpha/beta hydrolase"/>
    <property type="match status" value="1"/>
</dbReference>
<keyword evidence="2" id="KW-0378">Hydrolase</keyword>
<dbReference type="GO" id="GO:0016787">
    <property type="term" value="F:hydrolase activity"/>
    <property type="evidence" value="ECO:0007669"/>
    <property type="project" value="UniProtKB-KW"/>
</dbReference>
<evidence type="ECO:0000313" key="3">
    <source>
        <dbReference type="Proteomes" id="UP000184465"/>
    </source>
</evidence>
<evidence type="ECO:0000259" key="1">
    <source>
        <dbReference type="Pfam" id="PF12146"/>
    </source>
</evidence>
<dbReference type="Proteomes" id="UP000184465">
    <property type="component" value="Unassembled WGS sequence"/>
</dbReference>
<dbReference type="AlphaFoldDB" id="A0A1M6SEU8"/>
<keyword evidence="3" id="KW-1185">Reference proteome</keyword>
<dbReference type="EMBL" id="FRAG01000060">
    <property type="protein sequence ID" value="SHK43304.1"/>
    <property type="molecule type" value="Genomic_DNA"/>
</dbReference>
<sequence length="294" mass="33674">MKSTHIWIEISISNHKGQQLFCRHYFTSIDAPNVLYIQTPLGSVGGFTKKAYEPLSKYGFNIFAVDLAGIGKSEGSVSEFTANGVLSDLDSCINYIEENFNGKVFLFGGTGIGGIWGQYYASYSNRLDGFAQFAVGIYEDLSPLGLSLWAAKTVYNMMKLLKKIAPNLCINMKPPEYYGKNKEQDDYFYEMSLLENPHMFKPNINWMTALMEIFLGKNSYLKDTPKCPVLVFQTLSDRYFPAEYFEHYYDRLTCHKKLYSIDDVHNSYYFRADEVCEQVAKWFLENTNEVTADA</sequence>
<dbReference type="InterPro" id="IPR029058">
    <property type="entry name" value="AB_hydrolase_fold"/>
</dbReference>
<dbReference type="SUPFAM" id="SSF53474">
    <property type="entry name" value="alpha/beta-Hydrolases"/>
    <property type="match status" value="1"/>
</dbReference>
<reference evidence="2 3" key="1">
    <citation type="submission" date="2016-11" db="EMBL/GenBank/DDBJ databases">
        <authorList>
            <person name="Jaros S."/>
            <person name="Januszkiewicz K."/>
            <person name="Wedrychowicz H."/>
        </authorList>
    </citation>
    <scope>NUCLEOTIDE SEQUENCE [LARGE SCALE GENOMIC DNA]</scope>
    <source>
        <strain evidence="2 3">DSM 15212</strain>
    </source>
</reference>
<dbReference type="RefSeq" id="WP_165613118.1">
    <property type="nucleotide sequence ID" value="NZ_FRAG01000060.1"/>
</dbReference>
<dbReference type="STRING" id="1121301.SAMN02745912_03294"/>
<feature type="domain" description="Serine aminopeptidase S33" evidence="1">
    <location>
        <begin position="46"/>
        <end position="261"/>
    </location>
</feature>
<organism evidence="2 3">
    <name type="scientific">Paramaledivibacter caminithermalis (strain DSM 15212 / CIP 107654 / DViRD3)</name>
    <name type="common">Clostridium caminithermale</name>
    <dbReference type="NCBI Taxonomy" id="1121301"/>
    <lineage>
        <taxon>Bacteria</taxon>
        <taxon>Bacillati</taxon>
        <taxon>Bacillota</taxon>
        <taxon>Clostridia</taxon>
        <taxon>Peptostreptococcales</taxon>
        <taxon>Caminicellaceae</taxon>
        <taxon>Paramaledivibacter</taxon>
    </lineage>
</organism>
<proteinExistence type="predicted"/>
<gene>
    <name evidence="2" type="ORF">SAMN02745912_03294</name>
</gene>
<accession>A0A1M6SEU8</accession>
<dbReference type="InterPro" id="IPR022742">
    <property type="entry name" value="Hydrolase_4"/>
</dbReference>
<protein>
    <submittedName>
        <fullName evidence="2">Lysophospholipase, alpha-beta hydrolase superfamily</fullName>
    </submittedName>
</protein>
<name>A0A1M6SEU8_PARC5</name>
<evidence type="ECO:0000313" key="2">
    <source>
        <dbReference type="EMBL" id="SHK43304.1"/>
    </source>
</evidence>